<dbReference type="InterPro" id="IPR009000">
    <property type="entry name" value="Transl_B-barrel_sf"/>
</dbReference>
<evidence type="ECO:0000256" key="1">
    <source>
        <dbReference type="ARBA" id="ARBA00007249"/>
    </source>
</evidence>
<dbReference type="SUPFAM" id="SSF52540">
    <property type="entry name" value="P-loop containing nucleoside triphosphate hydrolases"/>
    <property type="match status" value="1"/>
</dbReference>
<dbReference type="FunFam" id="2.40.30.10:FF:000115">
    <property type="entry name" value="Eukaryotic translation elongation factor 1 alpha"/>
    <property type="match status" value="1"/>
</dbReference>
<sequence length="482" mass="52936">MLAGSASTSKKHLSIVICGHVDSGKSTTTGRLIFELGGLPQRELDKLKQEAERLGKGSFAFAFFMDNQREERERGLTISCTTKEFFTDSWHYTIIDAPGHRDFIKNMISGASQADVALVMVPADGNFTAAIARGNHKLGEIQGQTRQHARLINLLGVKQLCVGVNKMDCDTAGYKQSRFDEIADEMKLTLVKVGWRKEFVASSVPILPISGWVGDNLLKKSEHMPWWKGTDVSVPGEEGLVHVATLYDVLEKMCRVPARPWDAPLRLPISGVFKIKGVGDVLTGRVEQGVVKLGEEVAFLPTHTASNPCTGKVFSVEMHHQREEQGNPGDNIGVNVKGLDKSNMPRIGDVMIYRIDKSLGRAKEFVAQIQVLDIPNCIKVGYTPIGFVRCGHSACRIAALQWKMGAETGGKKIEEPHSLQSREMAQCKFEPQQPLVCDSFKHCEGLSRIAFMDGNGVVMLGKITSCQYREDVALGGIGGKKK</sequence>
<dbReference type="InterPro" id="IPR004161">
    <property type="entry name" value="EFTu-like_2"/>
</dbReference>
<dbReference type="GO" id="GO:0003924">
    <property type="term" value="F:GTPase activity"/>
    <property type="evidence" value="ECO:0007669"/>
    <property type="project" value="InterPro"/>
</dbReference>
<dbReference type="PROSITE" id="PS51722">
    <property type="entry name" value="G_TR_2"/>
    <property type="match status" value="1"/>
</dbReference>
<dbReference type="FunFam" id="2.40.30.10:FF:000159">
    <property type="entry name" value="Translation elongation factor alpha"/>
    <property type="match status" value="1"/>
</dbReference>
<proteinExistence type="inferred from homology"/>
<dbReference type="PANTHER" id="PTHR23115">
    <property type="entry name" value="TRANSLATION FACTOR"/>
    <property type="match status" value="1"/>
</dbReference>
<dbReference type="OrthoDB" id="407705at2759"/>
<dbReference type="InterPro" id="IPR000795">
    <property type="entry name" value="T_Tr_GTP-bd_dom"/>
</dbReference>
<dbReference type="AlphaFoldDB" id="A0A813GS35"/>
<reference evidence="5" key="1">
    <citation type="submission" date="2021-02" db="EMBL/GenBank/DDBJ databases">
        <authorList>
            <person name="Dougan E. K."/>
            <person name="Rhodes N."/>
            <person name="Thang M."/>
            <person name="Chan C."/>
        </authorList>
    </citation>
    <scope>NUCLEOTIDE SEQUENCE</scope>
</reference>
<evidence type="ECO:0000313" key="5">
    <source>
        <dbReference type="EMBL" id="CAE8627871.1"/>
    </source>
</evidence>
<dbReference type="Gene3D" id="3.40.50.300">
    <property type="entry name" value="P-loop containing nucleotide triphosphate hydrolases"/>
    <property type="match status" value="1"/>
</dbReference>
<evidence type="ECO:0000256" key="3">
    <source>
        <dbReference type="ARBA" id="ARBA00023134"/>
    </source>
</evidence>
<protein>
    <recommendedName>
        <fullName evidence="4">Tr-type G domain-containing protein</fullName>
    </recommendedName>
</protein>
<dbReference type="InterPro" id="IPR027417">
    <property type="entry name" value="P-loop_NTPase"/>
</dbReference>
<name>A0A813GS35_POLGL</name>
<dbReference type="Pfam" id="PF22594">
    <property type="entry name" value="GTP-eEF1A_C"/>
    <property type="match status" value="1"/>
</dbReference>
<dbReference type="CDD" id="cd03705">
    <property type="entry name" value="EF1_alpha_III"/>
    <property type="match status" value="1"/>
</dbReference>
<keyword evidence="3" id="KW-0342">GTP-binding</keyword>
<evidence type="ECO:0000256" key="2">
    <source>
        <dbReference type="ARBA" id="ARBA00022741"/>
    </source>
</evidence>
<dbReference type="Proteomes" id="UP000654075">
    <property type="component" value="Unassembled WGS sequence"/>
</dbReference>
<dbReference type="InterPro" id="IPR009001">
    <property type="entry name" value="Transl_elong_EF1A/Init_IF2_C"/>
</dbReference>
<dbReference type="EMBL" id="CAJNNV010029282">
    <property type="protein sequence ID" value="CAE8627871.1"/>
    <property type="molecule type" value="Genomic_DNA"/>
</dbReference>
<dbReference type="Gene3D" id="2.40.30.10">
    <property type="entry name" value="Translation factors"/>
    <property type="match status" value="2"/>
</dbReference>
<feature type="domain" description="Tr-type G" evidence="4">
    <location>
        <begin position="10"/>
        <end position="258"/>
    </location>
</feature>
<organism evidence="5 6">
    <name type="scientific">Polarella glacialis</name>
    <name type="common">Dinoflagellate</name>
    <dbReference type="NCBI Taxonomy" id="89957"/>
    <lineage>
        <taxon>Eukaryota</taxon>
        <taxon>Sar</taxon>
        <taxon>Alveolata</taxon>
        <taxon>Dinophyceae</taxon>
        <taxon>Suessiales</taxon>
        <taxon>Suessiaceae</taxon>
        <taxon>Polarella</taxon>
    </lineage>
</organism>
<keyword evidence="2" id="KW-0547">Nucleotide-binding</keyword>
<dbReference type="InterPro" id="IPR054696">
    <property type="entry name" value="GTP-eEF1A_C"/>
</dbReference>
<dbReference type="Pfam" id="PF00009">
    <property type="entry name" value="GTP_EFTU"/>
    <property type="match status" value="1"/>
</dbReference>
<dbReference type="SUPFAM" id="SSF50447">
    <property type="entry name" value="Translation proteins"/>
    <property type="match status" value="1"/>
</dbReference>
<evidence type="ECO:0000259" key="4">
    <source>
        <dbReference type="PROSITE" id="PS51722"/>
    </source>
</evidence>
<dbReference type="FunFam" id="3.40.50.300:FF:002868">
    <property type="entry name" value="Eukaryotic translation elongation factor 1 alpha 2"/>
    <property type="match status" value="1"/>
</dbReference>
<dbReference type="SUPFAM" id="SSF50465">
    <property type="entry name" value="EF-Tu/eEF-1alpha/eIF2-gamma C-terminal domain"/>
    <property type="match status" value="1"/>
</dbReference>
<dbReference type="CDD" id="cd03693">
    <property type="entry name" value="EF1_alpha_II"/>
    <property type="match status" value="1"/>
</dbReference>
<dbReference type="GO" id="GO:0005525">
    <property type="term" value="F:GTP binding"/>
    <property type="evidence" value="ECO:0007669"/>
    <property type="project" value="UniProtKB-KW"/>
</dbReference>
<dbReference type="InterPro" id="IPR050100">
    <property type="entry name" value="TRAFAC_GTPase_members"/>
</dbReference>
<dbReference type="Pfam" id="PF03144">
    <property type="entry name" value="GTP_EFTU_D2"/>
    <property type="match status" value="1"/>
</dbReference>
<dbReference type="CDD" id="cd01883">
    <property type="entry name" value="EF1_alpha"/>
    <property type="match status" value="1"/>
</dbReference>
<accession>A0A813GS35</accession>
<dbReference type="PRINTS" id="PR00315">
    <property type="entry name" value="ELONGATNFCT"/>
</dbReference>
<gene>
    <name evidence="5" type="ORF">PGLA1383_LOCUS44587</name>
</gene>
<comment type="caution">
    <text evidence="5">The sequence shown here is derived from an EMBL/GenBank/DDBJ whole genome shotgun (WGS) entry which is preliminary data.</text>
</comment>
<evidence type="ECO:0000313" key="6">
    <source>
        <dbReference type="Proteomes" id="UP000654075"/>
    </source>
</evidence>
<comment type="similarity">
    <text evidence="1">Belongs to the TRAFAC class translation factor GTPase superfamily. Classic translation factor GTPase family. EF-Tu/EF-1A subfamily.</text>
</comment>
<keyword evidence="6" id="KW-1185">Reference proteome</keyword>